<dbReference type="RefSeq" id="WP_058238121.1">
    <property type="nucleotide sequence ID" value="NZ_CYPW01000001.1"/>
</dbReference>
<dbReference type="SUPFAM" id="SSF111126">
    <property type="entry name" value="Ligand-binding domain in the NO signalling and Golgi transport"/>
    <property type="match status" value="1"/>
</dbReference>
<evidence type="ECO:0000313" key="2">
    <source>
        <dbReference type="EMBL" id="CUH50748.1"/>
    </source>
</evidence>
<dbReference type="Pfam" id="PF07700">
    <property type="entry name" value="HNOB"/>
    <property type="match status" value="1"/>
</dbReference>
<evidence type="ECO:0000313" key="3">
    <source>
        <dbReference type="Proteomes" id="UP000054823"/>
    </source>
</evidence>
<reference evidence="2 3" key="1">
    <citation type="submission" date="2015-09" db="EMBL/GenBank/DDBJ databases">
        <authorList>
            <consortium name="Swine Surveillance"/>
        </authorList>
    </citation>
    <scope>NUCLEOTIDE SEQUENCE [LARGE SCALE GENOMIC DNA]</scope>
    <source>
        <strain evidence="2 3">CECT 7688</strain>
    </source>
</reference>
<dbReference type="InterPro" id="IPR024096">
    <property type="entry name" value="NO_sig/Golgi_transp_ligand-bd"/>
</dbReference>
<dbReference type="Proteomes" id="UP000054823">
    <property type="component" value="Unassembled WGS sequence"/>
</dbReference>
<feature type="domain" description="Heme NO-binding" evidence="1">
    <location>
        <begin position="2"/>
        <end position="161"/>
    </location>
</feature>
<dbReference type="EMBL" id="CYPW01000001">
    <property type="protein sequence ID" value="CUH50748.1"/>
    <property type="molecule type" value="Genomic_DNA"/>
</dbReference>
<dbReference type="InterPro" id="IPR011644">
    <property type="entry name" value="Heme_NO-bd"/>
</dbReference>
<dbReference type="AlphaFoldDB" id="A0A0N7LRG4"/>
<accession>A0A0N7LRG4</accession>
<dbReference type="STRING" id="321267.SHM7688_00177"/>
<proteinExistence type="predicted"/>
<dbReference type="InterPro" id="IPR038158">
    <property type="entry name" value="H-NOX_domain_sf"/>
</dbReference>
<protein>
    <submittedName>
        <fullName evidence="2">Heme NO binding protein</fullName>
    </submittedName>
</protein>
<sequence>MKGVVFVELIHMAESVMGETAVDHILDKIELQSDGAFSAVGNYPCSELLRIVEAFGAELNAPVEALHVQFGHWMFARFVQGYPIFFEGKPDGFAMLESIEDEVHVEVRKLYPEVELPRFTTQRQGPDSLRMVYSSERPLQHFCRGLIEACMAHFNHQATLQMTDHSAEGRCTAEFLIQKAA</sequence>
<keyword evidence="3" id="KW-1185">Reference proteome</keyword>
<name>A0A0N7LRG4_9RHOB</name>
<evidence type="ECO:0000259" key="1">
    <source>
        <dbReference type="Pfam" id="PF07700"/>
    </source>
</evidence>
<dbReference type="GO" id="GO:0020037">
    <property type="term" value="F:heme binding"/>
    <property type="evidence" value="ECO:0007669"/>
    <property type="project" value="InterPro"/>
</dbReference>
<organism evidence="2 3">
    <name type="scientific">Shimia marina</name>
    <dbReference type="NCBI Taxonomy" id="321267"/>
    <lineage>
        <taxon>Bacteria</taxon>
        <taxon>Pseudomonadati</taxon>
        <taxon>Pseudomonadota</taxon>
        <taxon>Alphaproteobacteria</taxon>
        <taxon>Rhodobacterales</taxon>
        <taxon>Roseobacteraceae</taxon>
    </lineage>
</organism>
<dbReference type="OrthoDB" id="7266652at2"/>
<gene>
    <name evidence="2" type="ORF">SHM7688_00177</name>
</gene>
<dbReference type="Gene3D" id="3.90.1520.10">
    <property type="entry name" value="H-NOX domain"/>
    <property type="match status" value="1"/>
</dbReference>